<dbReference type="InterPro" id="IPR015403">
    <property type="entry name" value="Mon2/Sec7/BIG1-like_HDS"/>
</dbReference>
<dbReference type="InterPro" id="IPR032691">
    <property type="entry name" value="Mon2/Sec7/BIG1-like_HUS"/>
</dbReference>
<accession>A0ABR1ZL89</accession>
<evidence type="ECO:0000256" key="2">
    <source>
        <dbReference type="ARBA" id="ARBA00004514"/>
    </source>
</evidence>
<dbReference type="Gene3D" id="1.10.1000.11">
    <property type="entry name" value="Arf Nucleotide-binding Site Opener,domain 2"/>
    <property type="match status" value="1"/>
</dbReference>
<dbReference type="Pfam" id="PF16213">
    <property type="entry name" value="DCB"/>
    <property type="match status" value="1"/>
</dbReference>
<evidence type="ECO:0000256" key="8">
    <source>
        <dbReference type="SAM" id="MobiDB-lite"/>
    </source>
</evidence>
<gene>
    <name evidence="10" type="ORF">V6N12_013847</name>
</gene>
<keyword evidence="11" id="KW-1185">Reference proteome</keyword>
<evidence type="ECO:0000313" key="11">
    <source>
        <dbReference type="Proteomes" id="UP001472677"/>
    </source>
</evidence>
<dbReference type="InterPro" id="IPR035999">
    <property type="entry name" value="Sec7_dom_sf"/>
</dbReference>
<keyword evidence="5" id="KW-0344">Guanine-nucleotide releasing factor</keyword>
<dbReference type="SUPFAM" id="SSF48425">
    <property type="entry name" value="Sec7 domain"/>
    <property type="match status" value="1"/>
</dbReference>
<evidence type="ECO:0000259" key="9">
    <source>
        <dbReference type="PROSITE" id="PS50190"/>
    </source>
</evidence>
<keyword evidence="6" id="KW-0653">Protein transport</keyword>
<feature type="domain" description="SEC7" evidence="9">
    <location>
        <begin position="525"/>
        <end position="713"/>
    </location>
</feature>
<evidence type="ECO:0000256" key="4">
    <source>
        <dbReference type="ARBA" id="ARBA00022490"/>
    </source>
</evidence>
<dbReference type="Pfam" id="PF01369">
    <property type="entry name" value="Sec7"/>
    <property type="match status" value="1"/>
</dbReference>
<proteinExistence type="predicted"/>
<evidence type="ECO:0000256" key="6">
    <source>
        <dbReference type="ARBA" id="ARBA00022927"/>
    </source>
</evidence>
<dbReference type="InterPro" id="IPR046455">
    <property type="entry name" value="Sec7/BIG1-like_C"/>
</dbReference>
<keyword evidence="3" id="KW-0813">Transport</keyword>
<name>A0ABR1ZL89_9ROSI</name>
<dbReference type="Gene3D" id="1.10.220.20">
    <property type="match status" value="1"/>
</dbReference>
<comment type="caution">
    <text evidence="10">The sequence shown here is derived from an EMBL/GenBank/DDBJ whole genome shotgun (WGS) entry which is preliminary data.</text>
</comment>
<dbReference type="Pfam" id="PF09324">
    <property type="entry name" value="Sec7-like_HDS"/>
    <property type="match status" value="1"/>
</dbReference>
<dbReference type="SUPFAM" id="SSF48371">
    <property type="entry name" value="ARM repeat"/>
    <property type="match status" value="1"/>
</dbReference>
<evidence type="ECO:0000256" key="5">
    <source>
        <dbReference type="ARBA" id="ARBA00022658"/>
    </source>
</evidence>
<evidence type="ECO:0000256" key="7">
    <source>
        <dbReference type="ARBA" id="ARBA00023136"/>
    </source>
</evidence>
<dbReference type="PANTHER" id="PTHR10663">
    <property type="entry name" value="GUANYL-NUCLEOTIDE EXCHANGE FACTOR"/>
    <property type="match status" value="1"/>
</dbReference>
<dbReference type="CDD" id="cd00171">
    <property type="entry name" value="Sec7"/>
    <property type="match status" value="1"/>
</dbReference>
<keyword evidence="7" id="KW-0472">Membrane</keyword>
<feature type="region of interest" description="Disordered" evidence="8">
    <location>
        <begin position="483"/>
        <end position="508"/>
    </location>
</feature>
<dbReference type="Proteomes" id="UP001472677">
    <property type="component" value="Unassembled WGS sequence"/>
</dbReference>
<dbReference type="PANTHER" id="PTHR10663:SF108">
    <property type="entry name" value="BREFELDIN A-INHIBITED GUANINE NUCLEOTIDE-EXCHANGE PROTEIN 1"/>
    <property type="match status" value="1"/>
</dbReference>
<feature type="compositionally biased region" description="Low complexity" evidence="8">
    <location>
        <begin position="1489"/>
        <end position="1499"/>
    </location>
</feature>
<reference evidence="10 11" key="1">
    <citation type="journal article" date="2024" name="G3 (Bethesda)">
        <title>Genome assembly of Hibiscus sabdariffa L. provides insights into metabolisms of medicinal natural products.</title>
        <authorList>
            <person name="Kim T."/>
        </authorList>
    </citation>
    <scope>NUCLEOTIDE SEQUENCE [LARGE SCALE GENOMIC DNA]</scope>
    <source>
        <strain evidence="10">TK-2024</strain>
        <tissue evidence="10">Old leaves</tissue>
    </source>
</reference>
<organism evidence="10 11">
    <name type="scientific">Hibiscus sabdariffa</name>
    <name type="common">roselle</name>
    <dbReference type="NCBI Taxonomy" id="183260"/>
    <lineage>
        <taxon>Eukaryota</taxon>
        <taxon>Viridiplantae</taxon>
        <taxon>Streptophyta</taxon>
        <taxon>Embryophyta</taxon>
        <taxon>Tracheophyta</taxon>
        <taxon>Spermatophyta</taxon>
        <taxon>Magnoliopsida</taxon>
        <taxon>eudicotyledons</taxon>
        <taxon>Gunneridae</taxon>
        <taxon>Pentapetalae</taxon>
        <taxon>rosids</taxon>
        <taxon>malvids</taxon>
        <taxon>Malvales</taxon>
        <taxon>Malvaceae</taxon>
        <taxon>Malvoideae</taxon>
        <taxon>Hibiscus</taxon>
    </lineage>
</organism>
<keyword evidence="4" id="KW-0963">Cytoplasm</keyword>
<evidence type="ECO:0000313" key="10">
    <source>
        <dbReference type="EMBL" id="KAK8481370.1"/>
    </source>
</evidence>
<comment type="subcellular location">
    <subcellularLocation>
        <location evidence="2">Cytoplasm</location>
        <location evidence="2">Cytosol</location>
    </subcellularLocation>
    <subcellularLocation>
        <location evidence="1">Membrane</location>
        <topology evidence="1">Peripheral membrane protein</topology>
        <orientation evidence="1">Cytoplasmic side</orientation>
    </subcellularLocation>
</comment>
<evidence type="ECO:0000256" key="3">
    <source>
        <dbReference type="ARBA" id="ARBA00022448"/>
    </source>
</evidence>
<dbReference type="Pfam" id="PF12783">
    <property type="entry name" value="Sec7-like_HUS"/>
    <property type="match status" value="2"/>
</dbReference>
<dbReference type="InterPro" id="IPR000904">
    <property type="entry name" value="Sec7_dom"/>
</dbReference>
<dbReference type="InterPro" id="IPR016024">
    <property type="entry name" value="ARM-type_fold"/>
</dbReference>
<evidence type="ECO:0000256" key="1">
    <source>
        <dbReference type="ARBA" id="ARBA00004287"/>
    </source>
</evidence>
<dbReference type="EMBL" id="JBBPBM010001891">
    <property type="protein sequence ID" value="KAK8481370.1"/>
    <property type="molecule type" value="Genomic_DNA"/>
</dbReference>
<feature type="region of interest" description="Disordered" evidence="8">
    <location>
        <begin position="1487"/>
        <end position="1508"/>
    </location>
</feature>
<dbReference type="Pfam" id="PF20252">
    <property type="entry name" value="BIG2_C"/>
    <property type="match status" value="1"/>
</dbReference>
<protein>
    <recommendedName>
        <fullName evidence="9">SEC7 domain-containing protein</fullName>
    </recommendedName>
</protein>
<dbReference type="PROSITE" id="PS50190">
    <property type="entry name" value="SEC7"/>
    <property type="match status" value="1"/>
</dbReference>
<dbReference type="InterPro" id="IPR023394">
    <property type="entry name" value="Sec7_C_sf"/>
</dbReference>
<dbReference type="InterPro" id="IPR032629">
    <property type="entry name" value="DCB_dom"/>
</dbReference>
<sequence>MSASQTLGGPSRCGRVLGPSLDKIIKNAAWRKHSNLVSSCKSALDKLETLSDAGLPDPTSPLLGLSTSDAEFVLNPILLALDSNYAKVADPALECVSRLFSAGVVRGEVDGNNSDSILYKIVESVCKAGGIGEESVELALLRALLAAVRCPCVLIRGDCLLQVVRSCFNVYLGGLNGTNQICAKSVLAQIMLIVFTRAEEDSMDVTIRTVSVSELLEFTDKNLNEGSSIYFCQNFVSEVMSASEGVPDLTLSQPVAVLQNGESKGEEEEIVEEEAKNVVELGAAGVSSKIREDGFVVFKNLCKLSMKFSSQENLDDHILLRGKILSLELLKVIMDNGGSIWRSNERFLYAVKQFLCLSLLKNSALSVMSIFELQCSVFMKNVLQPSFVQKMTVLNMLEKIAGDSQIIIDIFVNYDCDVDSPNIFERIVHGLLKTAQGPPPGSTTTLSAVQDITFRHESVKCLVGIIKSMGDWMDQQLKIGDSDLPKGFESDTSAESHSAPLAEDGAVPDCELHPEINSELSDAAALEQRRAYKIELQKGVQLFNKKPSKGIEFLIRTQKVGNSPEEVAAFLKKNTTGLNETMIGDYLGEREEFALRVMHSYVDSFNFKSMDFGEAIRFFLSGFRLPGEAQKIDRIMEKFAERYCKCNPNSFTSADTAYVLAYSVIMLNTDAHNNMVKDKMTKSDFIRNNRGIDDGKDLPEEYLGALYDQIVKNEIKMNADSSVPQSKQANSLNKLLGLDGILNLVSWKQTEEKPLGATGLLIRHIQEQFKAKSGKSESVYHAVSDVAILRFMVEVCWGPMLAAFSVTLDQSDDRLTTTQCILGFRYAVHVTAVMGMQTQRDAFVTSVAKFTFLHCAADMKQKNVDAVKAIISIAIEDGNHLQEAWEHILTCLSRIEHLQLLGEGAATDASFLSVSNTETDEKMAKSVGLQSMMKKGTLQNPAVMAVVRGGSYDSTTVGVNSSGLVTSEQINHFITNLNLLDQIGNFELNHVFAHSQRLNSEAIVAFVKALCKVSMSELQSPTDPRVFSLIKLVEIAHYNMNRIRLVWSRMWNVLSDFFVSVGLSENLSVSIFVMDSLRQLAMKFLEREELANYNFQNEFLRPFVIIMQKSNSAEIRELIVRCISQMVLSRVTNVKSGWKSVFMVFTTAAADDRKNIVLLAFETMEKVVREYFPHITETDATTFTDCVRCLIKFTNSRFNNDASLNAIAFLRFCALKLAEGGLVCTDKSSDNGSSVSVINNDGSDVQISAYIDDHGSYWLPLLTGSMFFFYDFPCFLPHCCGSRSTMCTPNRGIVCIVMTPDINVFYTSLGLSKLTSDSRLDIRKSSVEVLFNILKDHGHLFSRPFWISVFSSVVLPIFNGVCGKRDMPIKDEQDSPTLRSSDLDGNTWDIETSSVAAQCLVDLYLRFYRVLRPQLPDVLSVLTGYLRSSIQGPASIGIAVISRLTGELGSKHSEEEWREIFIAIKEAAVTMLPGFMKLLGTMDDIEVPDNSQSRTSTDTSSDHGFTNDDLEDANMHTVAYVVSRMKSHIAIQLLIMQVIIDMYKANQQLLSAANISIIVETVSSIASHAQQLNSETTLRKKIQKACSILELSDPPLVHFENEAYQKYLDFLQDLIQNNPSFTEKMNLESQLVAVCEEILLIYLNCTDNQYVMQKSIEKPTLRWVLPLGSAKREELAARTSLLVSALKVLSGLEKDSFRKYIPNFFHLLVALIRCEHSSGEVQRVLSNLFESYIGPMIMQ</sequence>
<dbReference type="SMART" id="SM00222">
    <property type="entry name" value="Sec7"/>
    <property type="match status" value="1"/>
</dbReference>